<reference evidence="3" key="1">
    <citation type="submission" date="2025-08" db="UniProtKB">
        <authorList>
            <consortium name="RefSeq"/>
        </authorList>
    </citation>
    <scope>IDENTIFICATION</scope>
    <source>
        <tissue evidence="3">Whole larvae</tissue>
    </source>
</reference>
<feature type="region of interest" description="Disordered" evidence="1">
    <location>
        <begin position="1"/>
        <end position="28"/>
    </location>
</feature>
<name>A0A6J3CCK4_GALME</name>
<dbReference type="KEGG" id="gmw:116413603"/>
<accession>A0A6J3CCK4</accession>
<dbReference type="GeneID" id="116413603"/>
<feature type="compositionally biased region" description="Basic residues" evidence="1">
    <location>
        <begin position="613"/>
        <end position="638"/>
    </location>
</feature>
<keyword evidence="2" id="KW-1185">Reference proteome</keyword>
<protein>
    <submittedName>
        <fullName evidence="3">Uncharacterized protein LOC116413603</fullName>
    </submittedName>
</protein>
<dbReference type="RefSeq" id="XP_031769530.2">
    <property type="nucleotide sequence ID" value="XM_031913670.2"/>
</dbReference>
<feature type="region of interest" description="Disordered" evidence="1">
    <location>
        <begin position="589"/>
        <end position="638"/>
    </location>
</feature>
<dbReference type="Pfam" id="PF14924">
    <property type="entry name" value="MAP10_N"/>
    <property type="match status" value="1"/>
</dbReference>
<dbReference type="AlphaFoldDB" id="A0A6J3CCK4"/>
<dbReference type="InParanoid" id="A0A6J3CCK4"/>
<organism evidence="2 3">
    <name type="scientific">Galleria mellonella</name>
    <name type="common">Greater wax moth</name>
    <dbReference type="NCBI Taxonomy" id="7137"/>
    <lineage>
        <taxon>Eukaryota</taxon>
        <taxon>Metazoa</taxon>
        <taxon>Ecdysozoa</taxon>
        <taxon>Arthropoda</taxon>
        <taxon>Hexapoda</taxon>
        <taxon>Insecta</taxon>
        <taxon>Pterygota</taxon>
        <taxon>Neoptera</taxon>
        <taxon>Endopterygota</taxon>
        <taxon>Lepidoptera</taxon>
        <taxon>Glossata</taxon>
        <taxon>Ditrysia</taxon>
        <taxon>Pyraloidea</taxon>
        <taxon>Pyralidae</taxon>
        <taxon>Galleriinae</taxon>
        <taxon>Galleria</taxon>
    </lineage>
</organism>
<dbReference type="Proteomes" id="UP001652740">
    <property type="component" value="Unplaced"/>
</dbReference>
<feature type="compositionally biased region" description="Low complexity" evidence="1">
    <location>
        <begin position="420"/>
        <end position="429"/>
    </location>
</feature>
<feature type="region of interest" description="Disordered" evidence="1">
    <location>
        <begin position="406"/>
        <end position="429"/>
    </location>
</feature>
<proteinExistence type="predicted"/>
<evidence type="ECO:0000256" key="1">
    <source>
        <dbReference type="SAM" id="MobiDB-lite"/>
    </source>
</evidence>
<feature type="compositionally biased region" description="Polar residues" evidence="1">
    <location>
        <begin position="599"/>
        <end position="609"/>
    </location>
</feature>
<evidence type="ECO:0000313" key="2">
    <source>
        <dbReference type="Proteomes" id="UP001652740"/>
    </source>
</evidence>
<sequence length="638" mass="72065">MKSSSVRSEIKVPILQTQKEPSIHTQNETTLQAQDSLFVKNEKPNAPSLSAPQVLPLISPKISTPDKISLKSDKSIKQSLESYQTSPGSVNRKTENTGDIIRDIVTNLEPQGKLISDHLKEFKESVKSLSNNIDPPLSPVLGTNVDKIAVMGEILTKEANALRESIKSLSEDIAKTKQDLCVTKEEDVNFPYHLFLIEIIVNKIQMKCDCFEIDYNNLVIAASFLGKQPIILYDASYGKIDNFNKMNVGKSTLFAITYDKICSIREFEIVLQLTKQPPCSSCVTKIGETHMDFTAEFITLREELCKKWIQEQPNDNILCTTSTPLSNNLYYLSCGNEDNLECIGVIEVTIRMSFLGKEITTAFCVSPKPQDASFLLKEGKGMTMYSCHKVEMDDHGKIILDEEVLNRKKPPHPPTKRSESPISQMSSISSKRYMDPPCIYTNCPEGPSRKYDEIFTKVNANELKIRVPKSNRIERMGKYDKIQELCSCESTPYNTGEQIQFELPRDLCSRDKTHNTYSSNLKYSYRSCDKTCGNKDNKIINVTPTNCAVPVEMEKIIHPQKDVFILKIGKKLETQDKKTDLEIELVTPKDPSAKPIENNHISQQCSSSDIAKKKPKTKKKKIKDKIKHKKKAGKSKKN</sequence>
<evidence type="ECO:0000313" key="3">
    <source>
        <dbReference type="RefSeq" id="XP_031769530.2"/>
    </source>
</evidence>
<gene>
    <name evidence="3" type="primary">LOC116413603</name>
</gene>
<feature type="compositionally biased region" description="Polar residues" evidence="1">
    <location>
        <begin position="15"/>
        <end position="28"/>
    </location>
</feature>